<evidence type="ECO:0000256" key="2">
    <source>
        <dbReference type="ARBA" id="ARBA00022491"/>
    </source>
</evidence>
<reference evidence="11" key="2">
    <citation type="journal article" date="2021" name="PeerJ">
        <title>Extensive microbial diversity within the chicken gut microbiome revealed by metagenomics and culture.</title>
        <authorList>
            <person name="Gilroy R."/>
            <person name="Ravi A."/>
            <person name="Getino M."/>
            <person name="Pursley I."/>
            <person name="Horton D.L."/>
            <person name="Alikhan N.F."/>
            <person name="Baker D."/>
            <person name="Gharbi K."/>
            <person name="Hall N."/>
            <person name="Watson M."/>
            <person name="Adriaenssens E.M."/>
            <person name="Foster-Nyarko E."/>
            <person name="Jarju S."/>
            <person name="Secka A."/>
            <person name="Antonio M."/>
            <person name="Oren A."/>
            <person name="Chaudhuri R.R."/>
            <person name="La Ragione R."/>
            <person name="Hildebrand F."/>
            <person name="Pallen M.J."/>
        </authorList>
    </citation>
    <scope>NUCLEOTIDE SEQUENCE</scope>
    <source>
        <strain evidence="11">CHK154-7741</strain>
    </source>
</reference>
<dbReference type="SUPFAM" id="SSF56808">
    <property type="entry name" value="Ribosomal protein L1"/>
    <property type="match status" value="1"/>
</dbReference>
<evidence type="ECO:0000256" key="3">
    <source>
        <dbReference type="ARBA" id="ARBA00022730"/>
    </source>
</evidence>
<dbReference type="PANTHER" id="PTHR36427:SF3">
    <property type="entry name" value="LARGE RIBOSOMAL SUBUNIT PROTEIN UL1M"/>
    <property type="match status" value="1"/>
</dbReference>
<reference evidence="11" key="1">
    <citation type="submission" date="2020-10" db="EMBL/GenBank/DDBJ databases">
        <authorList>
            <person name="Gilroy R."/>
        </authorList>
    </citation>
    <scope>NUCLEOTIDE SEQUENCE</scope>
    <source>
        <strain evidence="11">CHK154-7741</strain>
    </source>
</reference>
<dbReference type="GO" id="GO:0019843">
    <property type="term" value="F:rRNA binding"/>
    <property type="evidence" value="ECO:0007669"/>
    <property type="project" value="UniProtKB-UniRule"/>
</dbReference>
<comment type="similarity">
    <text evidence="1 9 10">Belongs to the universal ribosomal protein uL1 family.</text>
</comment>
<dbReference type="PANTHER" id="PTHR36427">
    <property type="entry name" value="54S RIBOSOMAL PROTEIN L1, MITOCHONDRIAL"/>
    <property type="match status" value="1"/>
</dbReference>
<evidence type="ECO:0000256" key="7">
    <source>
        <dbReference type="ARBA" id="ARBA00023274"/>
    </source>
</evidence>
<comment type="function">
    <text evidence="9">Binds directly to 23S rRNA. The L1 stalk is quite mobile in the ribosome, and is involved in E site tRNA release.</text>
</comment>
<evidence type="ECO:0000256" key="1">
    <source>
        <dbReference type="ARBA" id="ARBA00010531"/>
    </source>
</evidence>
<evidence type="ECO:0000256" key="5">
    <source>
        <dbReference type="ARBA" id="ARBA00022884"/>
    </source>
</evidence>
<name>A0A9D1N1V7_9CLOT</name>
<evidence type="ECO:0000256" key="8">
    <source>
        <dbReference type="ARBA" id="ARBA00035241"/>
    </source>
</evidence>
<dbReference type="EMBL" id="DVOD01000071">
    <property type="protein sequence ID" value="HIU93381.1"/>
    <property type="molecule type" value="Genomic_DNA"/>
</dbReference>
<organism evidence="11 12">
    <name type="scientific">Candidatus Limenecus avicola</name>
    <dbReference type="NCBI Taxonomy" id="2840847"/>
    <lineage>
        <taxon>Bacteria</taxon>
        <taxon>Bacillati</taxon>
        <taxon>Bacillota</taxon>
        <taxon>Clostridia</taxon>
        <taxon>Eubacteriales</taxon>
        <taxon>Clostridiaceae</taxon>
        <taxon>Clostridiaceae incertae sedis</taxon>
        <taxon>Candidatus Limenecus</taxon>
    </lineage>
</organism>
<dbReference type="GO" id="GO:0006417">
    <property type="term" value="P:regulation of translation"/>
    <property type="evidence" value="ECO:0007669"/>
    <property type="project" value="UniProtKB-KW"/>
</dbReference>
<protein>
    <recommendedName>
        <fullName evidence="8 9">Large ribosomal subunit protein uL1</fullName>
    </recommendedName>
</protein>
<dbReference type="Proteomes" id="UP000886748">
    <property type="component" value="Unassembled WGS sequence"/>
</dbReference>
<evidence type="ECO:0000313" key="12">
    <source>
        <dbReference type="Proteomes" id="UP000886748"/>
    </source>
</evidence>
<proteinExistence type="inferred from homology"/>
<comment type="function">
    <text evidence="9">Protein L1 is also a translational repressor protein, it controls the translation of the L11 operon by binding to its mRNA.</text>
</comment>
<dbReference type="NCBIfam" id="TIGR01169">
    <property type="entry name" value="rplA_bact"/>
    <property type="match status" value="1"/>
</dbReference>
<evidence type="ECO:0000256" key="9">
    <source>
        <dbReference type="HAMAP-Rule" id="MF_01318"/>
    </source>
</evidence>
<dbReference type="GO" id="GO:0006412">
    <property type="term" value="P:translation"/>
    <property type="evidence" value="ECO:0007669"/>
    <property type="project" value="UniProtKB-UniRule"/>
</dbReference>
<dbReference type="InterPro" id="IPR005878">
    <property type="entry name" value="Ribosom_uL1_bac-type"/>
</dbReference>
<evidence type="ECO:0000313" key="11">
    <source>
        <dbReference type="EMBL" id="HIU93381.1"/>
    </source>
</evidence>
<dbReference type="InterPro" id="IPR023674">
    <property type="entry name" value="Ribosomal_uL1-like"/>
</dbReference>
<keyword evidence="4 9" id="KW-0810">Translation regulation</keyword>
<comment type="subunit">
    <text evidence="9">Part of the 50S ribosomal subunit.</text>
</comment>
<dbReference type="Gene3D" id="3.30.190.20">
    <property type="match status" value="1"/>
</dbReference>
<dbReference type="PROSITE" id="PS01199">
    <property type="entry name" value="RIBOSOMAL_L1"/>
    <property type="match status" value="1"/>
</dbReference>
<keyword evidence="3 9" id="KW-0699">rRNA-binding</keyword>
<dbReference type="InterPro" id="IPR002143">
    <property type="entry name" value="Ribosomal_uL1"/>
</dbReference>
<keyword evidence="6 9" id="KW-0689">Ribosomal protein</keyword>
<keyword evidence="5 9" id="KW-0694">RNA-binding</keyword>
<dbReference type="Pfam" id="PF00687">
    <property type="entry name" value="Ribosomal_L1"/>
    <property type="match status" value="1"/>
</dbReference>
<dbReference type="GO" id="GO:0000049">
    <property type="term" value="F:tRNA binding"/>
    <property type="evidence" value="ECO:0007669"/>
    <property type="project" value="UniProtKB-KW"/>
</dbReference>
<dbReference type="HAMAP" id="MF_01318_B">
    <property type="entry name" value="Ribosomal_uL1_B"/>
    <property type="match status" value="1"/>
</dbReference>
<evidence type="ECO:0000256" key="6">
    <source>
        <dbReference type="ARBA" id="ARBA00022980"/>
    </source>
</evidence>
<keyword evidence="9" id="KW-0820">tRNA-binding</keyword>
<comment type="caution">
    <text evidence="11">The sequence shown here is derived from an EMBL/GenBank/DDBJ whole genome shotgun (WGS) entry which is preliminary data.</text>
</comment>
<sequence>MSKLTKRQQKQAEMLEGFVQPSSAADALKKLQEISEATVKFDETVECHMRLGIDVKRADQLVRSTVVLPAGLGKDVRVCVIAKGTKADEAKAAGAEEAGAEEVIDKIAGGWFEFDTLIATPDCMGMLGKLGKVLGPKGLMPNPKTGTVTLDVAKAVKDAKAGKVEFRADKQGMIHCPIGKIKFSYDDLMKNYATLADAVLRAKPAVAKGVYVKSAYLTTTMGPGIKLDTKNLAAEVKEYV</sequence>
<keyword evidence="7 9" id="KW-0687">Ribonucleoprotein</keyword>
<dbReference type="FunFam" id="3.40.50.790:FF:000001">
    <property type="entry name" value="50S ribosomal protein L1"/>
    <property type="match status" value="1"/>
</dbReference>
<dbReference type="InterPro" id="IPR028364">
    <property type="entry name" value="Ribosomal_uL1/biogenesis"/>
</dbReference>
<dbReference type="GO" id="GO:0015934">
    <property type="term" value="C:large ribosomal subunit"/>
    <property type="evidence" value="ECO:0007669"/>
    <property type="project" value="InterPro"/>
</dbReference>
<gene>
    <name evidence="9 11" type="primary">rplA</name>
    <name evidence="11" type="ORF">IAD26_09665</name>
</gene>
<dbReference type="GO" id="GO:0003735">
    <property type="term" value="F:structural constituent of ribosome"/>
    <property type="evidence" value="ECO:0007669"/>
    <property type="project" value="InterPro"/>
</dbReference>
<dbReference type="CDD" id="cd00403">
    <property type="entry name" value="Ribosomal_L1"/>
    <property type="match status" value="1"/>
</dbReference>
<evidence type="ECO:0000256" key="10">
    <source>
        <dbReference type="RuleBase" id="RU000659"/>
    </source>
</evidence>
<dbReference type="Gene3D" id="3.40.50.790">
    <property type="match status" value="1"/>
</dbReference>
<dbReference type="AlphaFoldDB" id="A0A9D1N1V7"/>
<evidence type="ECO:0000256" key="4">
    <source>
        <dbReference type="ARBA" id="ARBA00022845"/>
    </source>
</evidence>
<dbReference type="PIRSF" id="PIRSF002155">
    <property type="entry name" value="Ribosomal_L1"/>
    <property type="match status" value="1"/>
</dbReference>
<dbReference type="InterPro" id="IPR023673">
    <property type="entry name" value="Ribosomal_uL1_CS"/>
</dbReference>
<dbReference type="InterPro" id="IPR016095">
    <property type="entry name" value="Ribosomal_uL1_3-a/b-sand"/>
</dbReference>
<keyword evidence="2 9" id="KW-0678">Repressor</keyword>
<accession>A0A9D1N1V7</accession>